<dbReference type="InterPro" id="IPR016181">
    <property type="entry name" value="Acyl_CoA_acyltransferase"/>
</dbReference>
<dbReference type="Pfam" id="PF13302">
    <property type="entry name" value="Acetyltransf_3"/>
    <property type="match status" value="1"/>
</dbReference>
<evidence type="ECO:0000313" key="3">
    <source>
        <dbReference type="Proteomes" id="UP000641932"/>
    </source>
</evidence>
<dbReference type="GO" id="GO:1990189">
    <property type="term" value="F:protein N-terminal-serine acetyltransferase activity"/>
    <property type="evidence" value="ECO:0007669"/>
    <property type="project" value="TreeGrafter"/>
</dbReference>
<sequence>MVDGPGPAHHSLWENKHIRLRGFKADDWPYFSRFEKDSNDARSVFRIVPPRADEAHEAETAELVRKPVDEDCFSLAIESRDSGEIAGAISVIDADRRAGRFTCGLAVDRDHRRRGYATEAVLTLLRYMFDERRFHKCEVYIYAFNTASLALHEKIGFTQEGRLREREFFEGHHWDVVVMGITSDEYRERRSPVSL</sequence>
<reference evidence="2" key="2">
    <citation type="submission" date="2020-09" db="EMBL/GenBank/DDBJ databases">
        <authorList>
            <person name="Sun Q."/>
            <person name="Zhou Y."/>
        </authorList>
    </citation>
    <scope>NUCLEOTIDE SEQUENCE</scope>
    <source>
        <strain evidence="2">CGMCC 4.7201</strain>
    </source>
</reference>
<protein>
    <submittedName>
        <fullName evidence="2">SPBc2 prophage-derived uncharacterized N-acetyltransferase YokL</fullName>
    </submittedName>
</protein>
<keyword evidence="3" id="KW-1185">Reference proteome</keyword>
<dbReference type="InterPro" id="IPR000182">
    <property type="entry name" value="GNAT_dom"/>
</dbReference>
<dbReference type="AlphaFoldDB" id="A0A917ZK10"/>
<dbReference type="Gene3D" id="3.40.630.30">
    <property type="match status" value="1"/>
</dbReference>
<dbReference type="SUPFAM" id="SSF55729">
    <property type="entry name" value="Acyl-CoA N-acyltransferases (Nat)"/>
    <property type="match status" value="1"/>
</dbReference>
<dbReference type="RefSeq" id="WP_189131058.1">
    <property type="nucleotide sequence ID" value="NZ_BMMS01000006.1"/>
</dbReference>
<comment type="caution">
    <text evidence="2">The sequence shown here is derived from an EMBL/GenBank/DDBJ whole genome shotgun (WGS) entry which is preliminary data.</text>
</comment>
<dbReference type="EMBL" id="BMMS01000006">
    <property type="protein sequence ID" value="GGO85240.1"/>
    <property type="molecule type" value="Genomic_DNA"/>
</dbReference>
<feature type="domain" description="N-acetyltransferase" evidence="1">
    <location>
        <begin position="18"/>
        <end position="184"/>
    </location>
</feature>
<dbReference type="GO" id="GO:0005737">
    <property type="term" value="C:cytoplasm"/>
    <property type="evidence" value="ECO:0007669"/>
    <property type="project" value="TreeGrafter"/>
</dbReference>
<organism evidence="2 3">
    <name type="scientific">Wenjunlia tyrosinilytica</name>
    <dbReference type="NCBI Taxonomy" id="1544741"/>
    <lineage>
        <taxon>Bacteria</taxon>
        <taxon>Bacillati</taxon>
        <taxon>Actinomycetota</taxon>
        <taxon>Actinomycetes</taxon>
        <taxon>Kitasatosporales</taxon>
        <taxon>Streptomycetaceae</taxon>
        <taxon>Wenjunlia</taxon>
    </lineage>
</organism>
<dbReference type="PANTHER" id="PTHR43441:SF11">
    <property type="entry name" value="RIBOSOMAL-PROTEIN-SERINE ACETYLTRANSFERASE"/>
    <property type="match status" value="1"/>
</dbReference>
<dbReference type="CDD" id="cd04301">
    <property type="entry name" value="NAT_SF"/>
    <property type="match status" value="1"/>
</dbReference>
<reference evidence="2" key="1">
    <citation type="journal article" date="2014" name="Int. J. Syst. Evol. Microbiol.">
        <title>Complete genome sequence of Corynebacterium casei LMG S-19264T (=DSM 44701T), isolated from a smear-ripened cheese.</title>
        <authorList>
            <consortium name="US DOE Joint Genome Institute (JGI-PGF)"/>
            <person name="Walter F."/>
            <person name="Albersmeier A."/>
            <person name="Kalinowski J."/>
            <person name="Ruckert C."/>
        </authorList>
    </citation>
    <scope>NUCLEOTIDE SEQUENCE</scope>
    <source>
        <strain evidence="2">CGMCC 4.7201</strain>
    </source>
</reference>
<dbReference type="InterPro" id="IPR051908">
    <property type="entry name" value="Ribosomal_N-acetyltransferase"/>
</dbReference>
<dbReference type="GO" id="GO:0008999">
    <property type="term" value="F:protein-N-terminal-alanine acetyltransferase activity"/>
    <property type="evidence" value="ECO:0007669"/>
    <property type="project" value="TreeGrafter"/>
</dbReference>
<evidence type="ECO:0000259" key="1">
    <source>
        <dbReference type="PROSITE" id="PS51186"/>
    </source>
</evidence>
<evidence type="ECO:0000313" key="2">
    <source>
        <dbReference type="EMBL" id="GGO85240.1"/>
    </source>
</evidence>
<proteinExistence type="predicted"/>
<name>A0A917ZK10_9ACTN</name>
<accession>A0A917ZK10</accession>
<dbReference type="Proteomes" id="UP000641932">
    <property type="component" value="Unassembled WGS sequence"/>
</dbReference>
<gene>
    <name evidence="2" type="primary">yokL</name>
    <name evidence="2" type="ORF">GCM10012280_18570</name>
</gene>
<dbReference type="PANTHER" id="PTHR43441">
    <property type="entry name" value="RIBOSOMAL-PROTEIN-SERINE ACETYLTRANSFERASE"/>
    <property type="match status" value="1"/>
</dbReference>
<dbReference type="PROSITE" id="PS51186">
    <property type="entry name" value="GNAT"/>
    <property type="match status" value="1"/>
</dbReference>